<dbReference type="GO" id="GO:0032981">
    <property type="term" value="P:mitochondrial respiratory chain complex I assembly"/>
    <property type="evidence" value="ECO:0007669"/>
    <property type="project" value="TreeGrafter"/>
</dbReference>
<evidence type="ECO:0000256" key="4">
    <source>
        <dbReference type="ARBA" id="ARBA00022448"/>
    </source>
</evidence>
<reference evidence="13" key="1">
    <citation type="journal article" date="2021" name="Nat. Commun.">
        <title>Genetic determinants of endophytism in the Arabidopsis root mycobiome.</title>
        <authorList>
            <person name="Mesny F."/>
            <person name="Miyauchi S."/>
            <person name="Thiergart T."/>
            <person name="Pickel B."/>
            <person name="Atanasova L."/>
            <person name="Karlsson M."/>
            <person name="Huettel B."/>
            <person name="Barry K.W."/>
            <person name="Haridas S."/>
            <person name="Chen C."/>
            <person name="Bauer D."/>
            <person name="Andreopoulos W."/>
            <person name="Pangilinan J."/>
            <person name="LaButti K."/>
            <person name="Riley R."/>
            <person name="Lipzen A."/>
            <person name="Clum A."/>
            <person name="Drula E."/>
            <person name="Henrissat B."/>
            <person name="Kohler A."/>
            <person name="Grigoriev I.V."/>
            <person name="Martin F.M."/>
            <person name="Hacquard S."/>
        </authorList>
    </citation>
    <scope>NUCLEOTIDE SEQUENCE</scope>
    <source>
        <strain evidence="13">MPI-CAGE-CH-0243</strain>
    </source>
</reference>
<evidence type="ECO:0000256" key="5">
    <source>
        <dbReference type="ARBA" id="ARBA00022660"/>
    </source>
</evidence>
<accession>A0A9P9DD85</accession>
<evidence type="ECO:0000256" key="6">
    <source>
        <dbReference type="ARBA" id="ARBA00022692"/>
    </source>
</evidence>
<dbReference type="PANTHER" id="PTHR15082">
    <property type="entry name" value="NADH-UBIQUINONE OXIDOREDUCTASE B12 SUBUNIT"/>
    <property type="match status" value="1"/>
</dbReference>
<keyword evidence="11 12" id="KW-0472">Membrane</keyword>
<evidence type="ECO:0000256" key="10">
    <source>
        <dbReference type="ARBA" id="ARBA00023128"/>
    </source>
</evidence>
<keyword evidence="10" id="KW-0496">Mitochondrion</keyword>
<keyword evidence="9 12" id="KW-1133">Transmembrane helix</keyword>
<sequence length="96" mass="10778">MRPTRMLLAQRPSITGFDSKKFAAASGSPANDPWARAEAWRYTGPFTRFNRFKKALPGLGTASVAFAVYLAYEHFFLKEEHGHHGADAHHDEKGHH</sequence>
<evidence type="ECO:0000256" key="2">
    <source>
        <dbReference type="ARBA" id="ARBA00004298"/>
    </source>
</evidence>
<comment type="caution">
    <text evidence="13">The sequence shown here is derived from an EMBL/GenBank/DDBJ whole genome shotgun (WGS) entry which is preliminary data.</text>
</comment>
<comment type="similarity">
    <text evidence="3">Belongs to the complex I NDUFB3 subunit family.</text>
</comment>
<comment type="subcellular location">
    <subcellularLocation>
        <location evidence="2">Mitochondrion inner membrane</location>
        <topology evidence="2">Single-pass membrane protein</topology>
        <orientation evidence="2">Matrix side</orientation>
    </subcellularLocation>
</comment>
<dbReference type="InterPro" id="IPR012576">
    <property type="entry name" value="NDUFB3"/>
</dbReference>
<evidence type="ECO:0000256" key="12">
    <source>
        <dbReference type="SAM" id="Phobius"/>
    </source>
</evidence>
<dbReference type="OrthoDB" id="521512at2759"/>
<feature type="transmembrane region" description="Helical" evidence="12">
    <location>
        <begin position="55"/>
        <end position="72"/>
    </location>
</feature>
<name>A0A9P9DD85_9PLEO</name>
<protein>
    <submittedName>
        <fullName evidence="13">NADH-ubiquinone oxidoreductase B12 subunit family-domain-containing protein</fullName>
    </submittedName>
</protein>
<evidence type="ECO:0000256" key="1">
    <source>
        <dbReference type="ARBA" id="ARBA00003195"/>
    </source>
</evidence>
<dbReference type="GO" id="GO:0022900">
    <property type="term" value="P:electron transport chain"/>
    <property type="evidence" value="ECO:0007669"/>
    <property type="project" value="InterPro"/>
</dbReference>
<gene>
    <name evidence="13" type="ORF">B0J11DRAFT_583695</name>
</gene>
<dbReference type="AlphaFoldDB" id="A0A9P9DD85"/>
<dbReference type="GO" id="GO:0005743">
    <property type="term" value="C:mitochondrial inner membrane"/>
    <property type="evidence" value="ECO:0007669"/>
    <property type="project" value="UniProtKB-SubCell"/>
</dbReference>
<evidence type="ECO:0000313" key="14">
    <source>
        <dbReference type="Proteomes" id="UP000700596"/>
    </source>
</evidence>
<organism evidence="13 14">
    <name type="scientific">Dendryphion nanum</name>
    <dbReference type="NCBI Taxonomy" id="256645"/>
    <lineage>
        <taxon>Eukaryota</taxon>
        <taxon>Fungi</taxon>
        <taxon>Dikarya</taxon>
        <taxon>Ascomycota</taxon>
        <taxon>Pezizomycotina</taxon>
        <taxon>Dothideomycetes</taxon>
        <taxon>Pleosporomycetidae</taxon>
        <taxon>Pleosporales</taxon>
        <taxon>Torulaceae</taxon>
        <taxon>Dendryphion</taxon>
    </lineage>
</organism>
<comment type="function">
    <text evidence="1">Accessory subunit of the mitochondrial membrane respiratory chain NADH dehydrogenase (Complex I), that is believed not to be involved in catalysis. Complex I functions in the transfer of electrons from NADH to the respiratory chain. The immediate electron acceptor for the enzyme is believed to be ubiquinone.</text>
</comment>
<keyword evidence="4" id="KW-0813">Transport</keyword>
<evidence type="ECO:0000256" key="7">
    <source>
        <dbReference type="ARBA" id="ARBA00022792"/>
    </source>
</evidence>
<keyword evidence="5" id="KW-0679">Respiratory chain</keyword>
<dbReference type="EMBL" id="JAGMWT010000014">
    <property type="protein sequence ID" value="KAH7116993.1"/>
    <property type="molecule type" value="Genomic_DNA"/>
</dbReference>
<keyword evidence="7" id="KW-0999">Mitochondrion inner membrane</keyword>
<evidence type="ECO:0000256" key="11">
    <source>
        <dbReference type="ARBA" id="ARBA00023136"/>
    </source>
</evidence>
<dbReference type="PANTHER" id="PTHR15082:SF2">
    <property type="entry name" value="NADH DEHYDROGENASE [UBIQUINONE] 1 BETA SUBCOMPLEX SUBUNIT 3"/>
    <property type="match status" value="1"/>
</dbReference>
<keyword evidence="14" id="KW-1185">Reference proteome</keyword>
<evidence type="ECO:0000256" key="9">
    <source>
        <dbReference type="ARBA" id="ARBA00022989"/>
    </source>
</evidence>
<keyword evidence="8" id="KW-0249">Electron transport</keyword>
<evidence type="ECO:0000256" key="3">
    <source>
        <dbReference type="ARBA" id="ARBA00005667"/>
    </source>
</evidence>
<keyword evidence="6 12" id="KW-0812">Transmembrane</keyword>
<dbReference type="Proteomes" id="UP000700596">
    <property type="component" value="Unassembled WGS sequence"/>
</dbReference>
<evidence type="ECO:0000256" key="8">
    <source>
        <dbReference type="ARBA" id="ARBA00022982"/>
    </source>
</evidence>
<dbReference type="Pfam" id="PF08122">
    <property type="entry name" value="NDUF_B12"/>
    <property type="match status" value="1"/>
</dbReference>
<evidence type="ECO:0000313" key="13">
    <source>
        <dbReference type="EMBL" id="KAH7116993.1"/>
    </source>
</evidence>
<proteinExistence type="inferred from homology"/>